<feature type="transmembrane region" description="Helical" evidence="1">
    <location>
        <begin position="254"/>
        <end position="275"/>
    </location>
</feature>
<dbReference type="InterPro" id="IPR029151">
    <property type="entry name" value="Sensor-like_sf"/>
</dbReference>
<proteinExistence type="predicted"/>
<sequence>MKVVINLYKKHKITVDNYITTAIKNAPQDYIEHADEILKKYSFLQLVYSVDEGYHQVSPVICRRERETFNIGSNKRHYFTKLELDEDGFYISNPYIHYRTGKASITVVRKVEGIYYIFDCNLITVLEELRLIEYNSTHHKFKQAVYMLGSGLLVAIALALLLYGGYKFVMIFFGENIDFFHDIFKAIISATLGIAIFDLAKQIIEHEVIFHTFTHDEAREYKVLGKFLVSIIIALLIETLMVVFKIALDDYTNMQAAFFLLIGTTAMFVGLAYFYKTIIGRCEVKEEDE</sequence>
<keyword evidence="3" id="KW-1185">Reference proteome</keyword>
<feature type="transmembrane region" description="Helical" evidence="1">
    <location>
        <begin position="183"/>
        <end position="200"/>
    </location>
</feature>
<evidence type="ECO:0008006" key="4">
    <source>
        <dbReference type="Google" id="ProtNLM"/>
    </source>
</evidence>
<dbReference type="Proteomes" id="UP001169069">
    <property type="component" value="Unassembled WGS sequence"/>
</dbReference>
<organism evidence="2 3">
    <name type="scientific">Sulfurovum zhangzhouensis</name>
    <dbReference type="NCBI Taxonomy" id="3019067"/>
    <lineage>
        <taxon>Bacteria</taxon>
        <taxon>Pseudomonadati</taxon>
        <taxon>Campylobacterota</taxon>
        <taxon>Epsilonproteobacteria</taxon>
        <taxon>Campylobacterales</taxon>
        <taxon>Sulfurovaceae</taxon>
        <taxon>Sulfurovum</taxon>
    </lineage>
</organism>
<evidence type="ECO:0000313" key="2">
    <source>
        <dbReference type="EMBL" id="MDM5271716.1"/>
    </source>
</evidence>
<reference evidence="2" key="1">
    <citation type="submission" date="2023-01" db="EMBL/GenBank/DDBJ databases">
        <title>Sulfurovum sp. zt1-1 genome assembly.</title>
        <authorList>
            <person name="Wang J."/>
        </authorList>
    </citation>
    <scope>NUCLEOTIDE SEQUENCE</scope>
    <source>
        <strain evidence="2">Zt1-1</strain>
    </source>
</reference>
<name>A0ABT7QZP6_9BACT</name>
<gene>
    <name evidence="2" type="ORF">PGH07_05975</name>
</gene>
<keyword evidence="1" id="KW-0472">Membrane</keyword>
<protein>
    <recommendedName>
        <fullName evidence="4">General glycosylation pathway protein</fullName>
    </recommendedName>
</protein>
<accession>A0ABT7QZP6</accession>
<dbReference type="SUPFAM" id="SSF103190">
    <property type="entry name" value="Sensory domain-like"/>
    <property type="match status" value="1"/>
</dbReference>
<feature type="transmembrane region" description="Helical" evidence="1">
    <location>
        <begin position="227"/>
        <end position="248"/>
    </location>
</feature>
<dbReference type="RefSeq" id="WP_289413424.1">
    <property type="nucleotide sequence ID" value="NZ_JAQIBD010000002.1"/>
</dbReference>
<evidence type="ECO:0000313" key="3">
    <source>
        <dbReference type="Proteomes" id="UP001169069"/>
    </source>
</evidence>
<comment type="caution">
    <text evidence="2">The sequence shown here is derived from an EMBL/GenBank/DDBJ whole genome shotgun (WGS) entry which is preliminary data.</text>
</comment>
<keyword evidence="1" id="KW-1133">Transmembrane helix</keyword>
<keyword evidence="1" id="KW-0812">Transmembrane</keyword>
<feature type="transmembrane region" description="Helical" evidence="1">
    <location>
        <begin position="144"/>
        <end position="163"/>
    </location>
</feature>
<evidence type="ECO:0000256" key="1">
    <source>
        <dbReference type="SAM" id="Phobius"/>
    </source>
</evidence>
<dbReference type="EMBL" id="JAQIBD010000002">
    <property type="protein sequence ID" value="MDM5271716.1"/>
    <property type="molecule type" value="Genomic_DNA"/>
</dbReference>